<dbReference type="Proteomes" id="UP000199182">
    <property type="component" value="Unassembled WGS sequence"/>
</dbReference>
<keyword evidence="3" id="KW-1003">Cell membrane</keyword>
<feature type="transmembrane region" description="Helical" evidence="7">
    <location>
        <begin position="188"/>
        <end position="209"/>
    </location>
</feature>
<feature type="transmembrane region" description="Helical" evidence="7">
    <location>
        <begin position="69"/>
        <end position="93"/>
    </location>
</feature>
<dbReference type="PANTHER" id="PTHR30193">
    <property type="entry name" value="ABC TRANSPORTER PERMEASE PROTEIN"/>
    <property type="match status" value="1"/>
</dbReference>
<dbReference type="InterPro" id="IPR000515">
    <property type="entry name" value="MetI-like"/>
</dbReference>
<evidence type="ECO:0000256" key="5">
    <source>
        <dbReference type="ARBA" id="ARBA00022989"/>
    </source>
</evidence>
<dbReference type="InterPro" id="IPR051393">
    <property type="entry name" value="ABC_transporter_permease"/>
</dbReference>
<keyword evidence="6 7" id="KW-0472">Membrane</keyword>
<feature type="transmembrane region" description="Helical" evidence="7">
    <location>
        <begin position="256"/>
        <end position="273"/>
    </location>
</feature>
<evidence type="ECO:0000256" key="6">
    <source>
        <dbReference type="ARBA" id="ARBA00023136"/>
    </source>
</evidence>
<dbReference type="AlphaFoldDB" id="A0A1G9W6F5"/>
<dbReference type="GO" id="GO:0055085">
    <property type="term" value="P:transmembrane transport"/>
    <property type="evidence" value="ECO:0007669"/>
    <property type="project" value="InterPro"/>
</dbReference>
<proteinExistence type="inferred from homology"/>
<evidence type="ECO:0000256" key="2">
    <source>
        <dbReference type="ARBA" id="ARBA00022448"/>
    </source>
</evidence>
<feature type="domain" description="ABC transmembrane type-1" evidence="8">
    <location>
        <begin position="67"/>
        <end position="270"/>
    </location>
</feature>
<feature type="transmembrane region" description="Helical" evidence="7">
    <location>
        <begin position="105"/>
        <end position="132"/>
    </location>
</feature>
<sequence>MQKALKKYFAFFALPTLLAFLISFVIPFLMGIYLSFTKFKTVTDAKWIGFDNYIQAFTANKEFINSLWFTFRFTVVSVIFINLFAFLLALLLTKSLRGTNVFRTIFFIPNLIGGIVLGYIWQLIINGVLYFFDVTITTDPNYGFWGLVVLMNWQLIGYMMVIYIAGIQNISGDLMDAAAVDGASKGQILRHITIPLVMPSVTICTFLTLTNSFKLFDQNLALTAGAPSRQTEMLALNIYNTFYGRVGYEGVGQAKAVVFFIMVAAIAFIQLYLTRKREVEN</sequence>
<reference evidence="9 10" key="1">
    <citation type="submission" date="2016-10" db="EMBL/GenBank/DDBJ databases">
        <authorList>
            <person name="de Groot N.N."/>
        </authorList>
    </citation>
    <scope>NUCLEOTIDE SEQUENCE [LARGE SCALE GENOMIC DNA]</scope>
    <source>
        <strain evidence="9 10">CGMCC 1.5012</strain>
    </source>
</reference>
<name>A0A1G9W6F5_9FIRM</name>
<feature type="transmembrane region" description="Helical" evidence="7">
    <location>
        <begin position="144"/>
        <end position="167"/>
    </location>
</feature>
<keyword evidence="10" id="KW-1185">Reference proteome</keyword>
<dbReference type="CDD" id="cd06261">
    <property type="entry name" value="TM_PBP2"/>
    <property type="match status" value="1"/>
</dbReference>
<dbReference type="PROSITE" id="PS50928">
    <property type="entry name" value="ABC_TM1"/>
    <property type="match status" value="1"/>
</dbReference>
<evidence type="ECO:0000313" key="10">
    <source>
        <dbReference type="Proteomes" id="UP000199182"/>
    </source>
</evidence>
<dbReference type="PANTHER" id="PTHR30193:SF37">
    <property type="entry name" value="INNER MEMBRANE ABC TRANSPORTER PERMEASE PROTEIN YCJO"/>
    <property type="match status" value="1"/>
</dbReference>
<evidence type="ECO:0000256" key="3">
    <source>
        <dbReference type="ARBA" id="ARBA00022475"/>
    </source>
</evidence>
<organism evidence="9 10">
    <name type="scientific">Acetanaerobacterium elongatum</name>
    <dbReference type="NCBI Taxonomy" id="258515"/>
    <lineage>
        <taxon>Bacteria</taxon>
        <taxon>Bacillati</taxon>
        <taxon>Bacillota</taxon>
        <taxon>Clostridia</taxon>
        <taxon>Eubacteriales</taxon>
        <taxon>Oscillospiraceae</taxon>
        <taxon>Acetanaerobacterium</taxon>
    </lineage>
</organism>
<dbReference type="EMBL" id="FNID01000005">
    <property type="protein sequence ID" value="SDM79903.1"/>
    <property type="molecule type" value="Genomic_DNA"/>
</dbReference>
<dbReference type="GO" id="GO:0005886">
    <property type="term" value="C:plasma membrane"/>
    <property type="evidence" value="ECO:0007669"/>
    <property type="project" value="UniProtKB-SubCell"/>
</dbReference>
<dbReference type="RefSeq" id="WP_092638209.1">
    <property type="nucleotide sequence ID" value="NZ_FNID01000005.1"/>
</dbReference>
<evidence type="ECO:0000256" key="4">
    <source>
        <dbReference type="ARBA" id="ARBA00022692"/>
    </source>
</evidence>
<comment type="similarity">
    <text evidence="7">Belongs to the binding-protein-dependent transport system permease family.</text>
</comment>
<gene>
    <name evidence="9" type="ORF">SAMN05192585_10552</name>
</gene>
<keyword evidence="4 7" id="KW-0812">Transmembrane</keyword>
<evidence type="ECO:0000259" key="8">
    <source>
        <dbReference type="PROSITE" id="PS50928"/>
    </source>
</evidence>
<evidence type="ECO:0000313" key="9">
    <source>
        <dbReference type="EMBL" id="SDM79903.1"/>
    </source>
</evidence>
<dbReference type="InterPro" id="IPR035906">
    <property type="entry name" value="MetI-like_sf"/>
</dbReference>
<dbReference type="SUPFAM" id="SSF161098">
    <property type="entry name" value="MetI-like"/>
    <property type="match status" value="1"/>
</dbReference>
<protein>
    <submittedName>
        <fullName evidence="9">Carbohydrate ABC transporter membrane protein 1, CUT1 family</fullName>
    </submittedName>
</protein>
<dbReference type="STRING" id="258515.SAMN05192585_10552"/>
<dbReference type="OrthoDB" id="9786413at2"/>
<evidence type="ECO:0000256" key="7">
    <source>
        <dbReference type="RuleBase" id="RU363032"/>
    </source>
</evidence>
<evidence type="ECO:0000256" key="1">
    <source>
        <dbReference type="ARBA" id="ARBA00004651"/>
    </source>
</evidence>
<keyword evidence="2 7" id="KW-0813">Transport</keyword>
<accession>A0A1G9W6F5</accession>
<comment type="subcellular location">
    <subcellularLocation>
        <location evidence="1 7">Cell membrane</location>
        <topology evidence="1 7">Multi-pass membrane protein</topology>
    </subcellularLocation>
</comment>
<keyword evidence="5 7" id="KW-1133">Transmembrane helix</keyword>
<feature type="transmembrane region" description="Helical" evidence="7">
    <location>
        <begin position="12"/>
        <end position="36"/>
    </location>
</feature>
<dbReference type="Pfam" id="PF00528">
    <property type="entry name" value="BPD_transp_1"/>
    <property type="match status" value="1"/>
</dbReference>
<dbReference type="Gene3D" id="1.10.3720.10">
    <property type="entry name" value="MetI-like"/>
    <property type="match status" value="1"/>
</dbReference>